<dbReference type="PIRSF" id="PIRSF011282">
    <property type="entry name" value="Synaptogyrin"/>
    <property type="match status" value="1"/>
</dbReference>
<reference evidence="9" key="2">
    <citation type="submission" date="2025-09" db="UniProtKB">
        <authorList>
            <consortium name="Ensembl"/>
        </authorList>
    </citation>
    <scope>IDENTIFICATION</scope>
</reference>
<keyword evidence="5 6" id="KW-0472">Membrane</keyword>
<evidence type="ECO:0000256" key="5">
    <source>
        <dbReference type="ARBA" id="ARBA00023136"/>
    </source>
</evidence>
<keyword evidence="4 6" id="KW-1133">Transmembrane helix</keyword>
<dbReference type="GO" id="GO:0030672">
    <property type="term" value="C:synaptic vesicle membrane"/>
    <property type="evidence" value="ECO:0007669"/>
    <property type="project" value="TreeGrafter"/>
</dbReference>
<evidence type="ECO:0000256" key="1">
    <source>
        <dbReference type="ARBA" id="ARBA00004141"/>
    </source>
</evidence>
<dbReference type="Proteomes" id="UP000261540">
    <property type="component" value="Unplaced"/>
</dbReference>
<dbReference type="AlphaFoldDB" id="A0A3B3SEM8"/>
<feature type="transmembrane region" description="Helical" evidence="6">
    <location>
        <begin position="33"/>
        <end position="53"/>
    </location>
</feature>
<keyword evidence="10" id="KW-1185">Reference proteome</keyword>
<dbReference type="Pfam" id="PF01284">
    <property type="entry name" value="MARVEL"/>
    <property type="match status" value="1"/>
</dbReference>
<accession>A0A3B3SEM8</accession>
<dbReference type="GeneTree" id="ENSGT00950000182935"/>
<dbReference type="InterPro" id="IPR016579">
    <property type="entry name" value="Synaptogyrin"/>
</dbReference>
<proteinExistence type="inferred from homology"/>
<feature type="region of interest" description="Disordered" evidence="7">
    <location>
        <begin position="215"/>
        <end position="263"/>
    </location>
</feature>
<feature type="transmembrane region" description="Helical" evidence="6">
    <location>
        <begin position="74"/>
        <end position="95"/>
    </location>
</feature>
<dbReference type="PROSITE" id="PS51225">
    <property type="entry name" value="MARVEL"/>
    <property type="match status" value="1"/>
</dbReference>
<dbReference type="Ensembl" id="ENSPKIT00000010007.1">
    <property type="protein sequence ID" value="ENSPKIP00000029214.1"/>
    <property type="gene ID" value="ENSPKIG00000010554.1"/>
</dbReference>
<evidence type="ECO:0000256" key="4">
    <source>
        <dbReference type="ARBA" id="ARBA00022989"/>
    </source>
</evidence>
<name>A0A3B3SEM8_9TELE</name>
<dbReference type="PANTHER" id="PTHR10838">
    <property type="entry name" value="SYNAPTOGYRIN"/>
    <property type="match status" value="1"/>
</dbReference>
<dbReference type="GO" id="GO:0031594">
    <property type="term" value="C:neuromuscular junction"/>
    <property type="evidence" value="ECO:0007669"/>
    <property type="project" value="TreeGrafter"/>
</dbReference>
<feature type="compositionally biased region" description="Low complexity" evidence="7">
    <location>
        <begin position="254"/>
        <end position="263"/>
    </location>
</feature>
<comment type="similarity">
    <text evidence="2 6">Belongs to the synaptogyrin family.</text>
</comment>
<dbReference type="STRING" id="1676925.ENSPKIP00000029214"/>
<protein>
    <recommendedName>
        <fullName evidence="6">Synaptogyrin</fullName>
    </recommendedName>
</protein>
<evidence type="ECO:0000256" key="7">
    <source>
        <dbReference type="SAM" id="MobiDB-lite"/>
    </source>
</evidence>
<evidence type="ECO:0000313" key="10">
    <source>
        <dbReference type="Proteomes" id="UP000261540"/>
    </source>
</evidence>
<reference evidence="9" key="1">
    <citation type="submission" date="2025-08" db="UniProtKB">
        <authorList>
            <consortium name="Ensembl"/>
        </authorList>
    </citation>
    <scope>IDENTIFICATION</scope>
</reference>
<evidence type="ECO:0000259" key="8">
    <source>
        <dbReference type="PROSITE" id="PS51225"/>
    </source>
</evidence>
<dbReference type="PANTHER" id="PTHR10838:SF19">
    <property type="entry name" value="SYNAPTOGYRIN-2 LIKE PROTEIN-RELATED"/>
    <property type="match status" value="1"/>
</dbReference>
<evidence type="ECO:0000256" key="6">
    <source>
        <dbReference type="PIRNR" id="PIRNR011282"/>
    </source>
</evidence>
<organism evidence="9 10">
    <name type="scientific">Paramormyrops kingsleyae</name>
    <dbReference type="NCBI Taxonomy" id="1676925"/>
    <lineage>
        <taxon>Eukaryota</taxon>
        <taxon>Metazoa</taxon>
        <taxon>Chordata</taxon>
        <taxon>Craniata</taxon>
        <taxon>Vertebrata</taxon>
        <taxon>Euteleostomi</taxon>
        <taxon>Actinopterygii</taxon>
        <taxon>Neopterygii</taxon>
        <taxon>Teleostei</taxon>
        <taxon>Osteoglossocephala</taxon>
        <taxon>Osteoglossomorpha</taxon>
        <taxon>Osteoglossiformes</taxon>
        <taxon>Mormyridae</taxon>
        <taxon>Paramormyrops</taxon>
    </lineage>
</organism>
<keyword evidence="3 6" id="KW-0812">Transmembrane</keyword>
<feature type="domain" description="MARVEL" evidence="8">
    <location>
        <begin position="23"/>
        <end position="174"/>
    </location>
</feature>
<dbReference type="InterPro" id="IPR008253">
    <property type="entry name" value="Marvel"/>
</dbReference>
<feature type="transmembrane region" description="Helical" evidence="6">
    <location>
        <begin position="107"/>
        <end position="130"/>
    </location>
</feature>
<evidence type="ECO:0000256" key="2">
    <source>
        <dbReference type="ARBA" id="ARBA00010252"/>
    </source>
</evidence>
<evidence type="ECO:0000256" key="3">
    <source>
        <dbReference type="ARBA" id="ARBA00022692"/>
    </source>
</evidence>
<evidence type="ECO:0000313" key="9">
    <source>
        <dbReference type="Ensembl" id="ENSPKIP00000029214.1"/>
    </source>
</evidence>
<comment type="subcellular location">
    <subcellularLocation>
        <location evidence="1 6">Membrane</location>
        <topology evidence="1 6">Multi-pass membrane protein</topology>
    </subcellularLocation>
</comment>
<sequence length="263" mass="28693">MEAPSGSAYGASLAGGSFDPISFIQRPQTVLRVLSWVFAIVVFGSITAEGYINPSIHVQEVKCMFNQNDSACRYGVAVGVLAFLACMAFLVLDALLPHISNAIQRKYIVIGDLIFSGIWSFLWFVCFCLLANQWSHTQNAELIPGDAARATIAFAFFSIGTWVRTLWAPCPPPPSLNAPRLTLTTLMFSSFKQGGLAFVAFKMYSKGVENFVENPADPANNHATPYPPAYPTYPSGGGENYQQPQFATMPPPQEEGGYQPPVY</sequence>